<feature type="region of interest" description="Disordered" evidence="1">
    <location>
        <begin position="186"/>
        <end position="224"/>
    </location>
</feature>
<sequence>AQRAAPDRLGDLGCEADLAPLIREVARGDVSPEMGGGCSAARWWSRPGPGLPLLCPVSEFPVCMLPYPPFKLRADPERAHPYSLVDGKFLAVHVIATGRLEACGRALAQADVAALDDYIHRCKLGPRRVGRFVQLSAAAAAAAAAGQPVGGELGRLQGEARAELAKLRRIQDNRLAQISRLCQARSTAPGRGATAATRGRPSKAASSASTRASSGSAGTPVAAA</sequence>
<evidence type="ECO:0000256" key="1">
    <source>
        <dbReference type="SAM" id="MobiDB-lite"/>
    </source>
</evidence>
<protein>
    <submittedName>
        <fullName evidence="2">Uncharacterized protein</fullName>
    </submittedName>
</protein>
<evidence type="ECO:0000313" key="2">
    <source>
        <dbReference type="EMBL" id="CAK0894648.1"/>
    </source>
</evidence>
<gene>
    <name evidence="2" type="ORF">PCOR1329_LOCUS73632</name>
</gene>
<organism evidence="2 3">
    <name type="scientific">Prorocentrum cordatum</name>
    <dbReference type="NCBI Taxonomy" id="2364126"/>
    <lineage>
        <taxon>Eukaryota</taxon>
        <taxon>Sar</taxon>
        <taxon>Alveolata</taxon>
        <taxon>Dinophyceae</taxon>
        <taxon>Prorocentrales</taxon>
        <taxon>Prorocentraceae</taxon>
        <taxon>Prorocentrum</taxon>
    </lineage>
</organism>
<keyword evidence="3" id="KW-1185">Reference proteome</keyword>
<proteinExistence type="predicted"/>
<dbReference type="Proteomes" id="UP001189429">
    <property type="component" value="Unassembled WGS sequence"/>
</dbReference>
<reference evidence="2" key="1">
    <citation type="submission" date="2023-10" db="EMBL/GenBank/DDBJ databases">
        <authorList>
            <person name="Chen Y."/>
            <person name="Shah S."/>
            <person name="Dougan E. K."/>
            <person name="Thang M."/>
            <person name="Chan C."/>
        </authorList>
    </citation>
    <scope>NUCLEOTIDE SEQUENCE [LARGE SCALE GENOMIC DNA]</scope>
</reference>
<dbReference type="EMBL" id="CAUYUJ010019927">
    <property type="protein sequence ID" value="CAK0894648.1"/>
    <property type="molecule type" value="Genomic_DNA"/>
</dbReference>
<comment type="caution">
    <text evidence="2">The sequence shown here is derived from an EMBL/GenBank/DDBJ whole genome shotgun (WGS) entry which is preliminary data.</text>
</comment>
<feature type="non-terminal residue" evidence="2">
    <location>
        <position position="1"/>
    </location>
</feature>
<name>A0ABN9X770_9DINO</name>
<evidence type="ECO:0000313" key="3">
    <source>
        <dbReference type="Proteomes" id="UP001189429"/>
    </source>
</evidence>
<accession>A0ABN9X770</accession>